<feature type="compositionally biased region" description="Basic and acidic residues" evidence="3">
    <location>
        <begin position="458"/>
        <end position="471"/>
    </location>
</feature>
<accession>A0A3P9CUG0</accession>
<dbReference type="GO" id="GO:0007420">
    <property type="term" value="P:brain development"/>
    <property type="evidence" value="ECO:0007669"/>
    <property type="project" value="Ensembl"/>
</dbReference>
<feature type="coiled-coil region" evidence="2">
    <location>
        <begin position="317"/>
        <end position="344"/>
    </location>
</feature>
<dbReference type="InterPro" id="IPR043976">
    <property type="entry name" value="GOLGA_cons_dom"/>
</dbReference>
<feature type="coiled-coil region" evidence="2">
    <location>
        <begin position="189"/>
        <end position="293"/>
    </location>
</feature>
<reference evidence="5" key="3">
    <citation type="submission" date="2025-09" db="UniProtKB">
        <authorList>
            <consortium name="Ensembl"/>
        </authorList>
    </citation>
    <scope>IDENTIFICATION</scope>
</reference>
<organism evidence="5 6">
    <name type="scientific">Maylandia zebra</name>
    <name type="common">zebra mbuna</name>
    <dbReference type="NCBI Taxonomy" id="106582"/>
    <lineage>
        <taxon>Eukaryota</taxon>
        <taxon>Metazoa</taxon>
        <taxon>Chordata</taxon>
        <taxon>Craniata</taxon>
        <taxon>Vertebrata</taxon>
        <taxon>Euteleostomi</taxon>
        <taxon>Actinopterygii</taxon>
        <taxon>Neopterygii</taxon>
        <taxon>Teleostei</taxon>
        <taxon>Neoteleostei</taxon>
        <taxon>Acanthomorphata</taxon>
        <taxon>Ovalentaria</taxon>
        <taxon>Cichlomorphae</taxon>
        <taxon>Cichliformes</taxon>
        <taxon>Cichlidae</taxon>
        <taxon>African cichlids</taxon>
        <taxon>Pseudocrenilabrinae</taxon>
        <taxon>Haplochromini</taxon>
        <taxon>Maylandia</taxon>
        <taxon>Maylandia zebra complex</taxon>
    </lineage>
</organism>
<dbReference type="Proteomes" id="UP000265160">
    <property type="component" value="LG7"/>
</dbReference>
<sequence>MFICTRLWVSSPFPTQLKEFQQKSSPASVGGEKGGGAKKKRKVKGSSQHDAPSPDRNSPDNVSITVCFIVVVVVKSTECLLMCVSMSSCRPLSSTESLRQLSQQLNGLVSEVRTLLSYRVWLLTITHHHYHHRCGTQQSQELTDQLQKERKEFEQRFSKEQGAMREQLQVHIQTIGILVAEKSELQTALQYTQQAARQKTAEAEELNNRLQSTKQRVSELERTLSSVSLQQKQFEKHNKELEKERDNLRLEVFRLNNLSEESKQQSSELSEQIKLSTQENAAMKLEVEDLRKRLEITDLMLQQCSSQSDPTSASQQVQLLLEEKQQLEAHNHQLMESIAQLKTERDCYAVQIQEEGRVWKDKTEQLLTQVSLVAEERDRNINQVQELEASIAELRNAAALLSQEREAQHGTEHQSSGPSENEVALQEALNALQQEKDAITSQYQAQLRDNEQLSRMCAEQESRLGELERQVESQTQEAEDRRRMLEDVQSDKATISRALTQNRTLKDQLAELQNGFVKLTNENMELTTAIQSEQHVKKELARRMGELQEELHNVKEQLELKCTEAQGLMEQRDQVAAHLQQYCAGYQALVSEREQLHQQYLQQSQLMDRLQHDESNGRAQLEMSHSQLKQEHLEQLVRDNEQLKAEVKELLNSSALMTSPRDQGDGVESQSLQESPTKSSPIVIPEDFESQKEMVKRCFQLMQMFCFSFCQFTLLLSCHVNKGGVPVEVHQALQAAMEKLQQRFTSLMQEKADLKERVEELEHRCIQLSGETDTIGEYIALYQSQRAIMKQKHQEKEQYISMLAQDKEEMKAKLAELQDLVMRLVAERNDWYNRYTGAVAGMGTVNPDLLPVGQEHTHPDHQDIPLSEPAAGLEASSSQMLLTGSGQTDSKPLVPKEDATAQQIMQLLQEIQNPQGAQRSPPFLGENPCIPFFYRPDEQDEVKILVV</sequence>
<keyword evidence="1 2" id="KW-0175">Coiled coil</keyword>
<feature type="region of interest" description="Disordered" evidence="3">
    <location>
        <begin position="654"/>
        <end position="682"/>
    </location>
</feature>
<dbReference type="AlphaFoldDB" id="A0A3P9CUG0"/>
<evidence type="ECO:0000313" key="6">
    <source>
        <dbReference type="Proteomes" id="UP000265160"/>
    </source>
</evidence>
<dbReference type="InterPro" id="IPR024858">
    <property type="entry name" value="GOLGA"/>
</dbReference>
<reference evidence="5" key="2">
    <citation type="submission" date="2025-08" db="UniProtKB">
        <authorList>
            <consortium name="Ensembl"/>
        </authorList>
    </citation>
    <scope>IDENTIFICATION</scope>
</reference>
<feature type="region of interest" description="Disordered" evidence="3">
    <location>
        <begin position="872"/>
        <end position="893"/>
    </location>
</feature>
<protein>
    <submittedName>
        <fullName evidence="5">Golgin A2</fullName>
    </submittedName>
</protein>
<keyword evidence="6" id="KW-1185">Reference proteome</keyword>
<feature type="region of interest" description="Disordered" evidence="3">
    <location>
        <begin position="458"/>
        <end position="483"/>
    </location>
</feature>
<evidence type="ECO:0000256" key="2">
    <source>
        <dbReference type="SAM" id="Coils"/>
    </source>
</evidence>
<dbReference type="GO" id="GO:0000137">
    <property type="term" value="C:Golgi cis cisterna"/>
    <property type="evidence" value="ECO:0007669"/>
    <property type="project" value="TreeGrafter"/>
</dbReference>
<evidence type="ECO:0000256" key="1">
    <source>
        <dbReference type="ARBA" id="ARBA00023054"/>
    </source>
</evidence>
<dbReference type="GO" id="GO:0007519">
    <property type="term" value="P:skeletal muscle tissue development"/>
    <property type="evidence" value="ECO:0007669"/>
    <property type="project" value="Ensembl"/>
</dbReference>
<evidence type="ECO:0000259" key="4">
    <source>
        <dbReference type="Pfam" id="PF15070"/>
    </source>
</evidence>
<feature type="compositionally biased region" description="Polar residues" evidence="3">
    <location>
        <begin position="875"/>
        <end position="890"/>
    </location>
</feature>
<dbReference type="Pfam" id="PF19046">
    <property type="entry name" value="GM130_C"/>
    <property type="match status" value="1"/>
</dbReference>
<dbReference type="STRING" id="106582.ENSMZEP00005026010"/>
<dbReference type="PANTHER" id="PTHR10881">
    <property type="entry name" value="GOLGIN SUBFAMILY A MEMBER-RELATED"/>
    <property type="match status" value="1"/>
</dbReference>
<dbReference type="Pfam" id="PF15070">
    <property type="entry name" value="GOLGA2L5"/>
    <property type="match status" value="2"/>
</dbReference>
<reference evidence="5 6" key="1">
    <citation type="journal article" date="2014" name="Nature">
        <title>The genomic substrate for adaptive radiation in African cichlid fish.</title>
        <authorList>
            <person name="Brawand D."/>
            <person name="Wagner C.E."/>
            <person name="Li Y.I."/>
            <person name="Malinsky M."/>
            <person name="Keller I."/>
            <person name="Fan S."/>
            <person name="Simakov O."/>
            <person name="Ng A.Y."/>
            <person name="Lim Z.W."/>
            <person name="Bezault E."/>
            <person name="Turner-Maier J."/>
            <person name="Johnson J."/>
            <person name="Alcazar R."/>
            <person name="Noh H.J."/>
            <person name="Russell P."/>
            <person name="Aken B."/>
            <person name="Alfoldi J."/>
            <person name="Amemiya C."/>
            <person name="Azzouzi N."/>
            <person name="Baroiller J.F."/>
            <person name="Barloy-Hubler F."/>
            <person name="Berlin A."/>
            <person name="Bloomquist R."/>
            <person name="Carleton K.L."/>
            <person name="Conte M.A."/>
            <person name="D'Cotta H."/>
            <person name="Eshel O."/>
            <person name="Gaffney L."/>
            <person name="Galibert F."/>
            <person name="Gante H.F."/>
            <person name="Gnerre S."/>
            <person name="Greuter L."/>
            <person name="Guyon R."/>
            <person name="Haddad N.S."/>
            <person name="Haerty W."/>
            <person name="Harris R.M."/>
            <person name="Hofmann H.A."/>
            <person name="Hourlier T."/>
            <person name="Hulata G."/>
            <person name="Jaffe D.B."/>
            <person name="Lara M."/>
            <person name="Lee A.P."/>
            <person name="MacCallum I."/>
            <person name="Mwaiko S."/>
            <person name="Nikaido M."/>
            <person name="Nishihara H."/>
            <person name="Ozouf-Costaz C."/>
            <person name="Penman D.J."/>
            <person name="Przybylski D."/>
            <person name="Rakotomanga M."/>
            <person name="Renn S.C.P."/>
            <person name="Ribeiro F.J."/>
            <person name="Ron M."/>
            <person name="Salzburger W."/>
            <person name="Sanchez-Pulido L."/>
            <person name="Santos M.E."/>
            <person name="Searle S."/>
            <person name="Sharpe T."/>
            <person name="Swofford R."/>
            <person name="Tan F.J."/>
            <person name="Williams L."/>
            <person name="Young S."/>
            <person name="Yin S."/>
            <person name="Okada N."/>
            <person name="Kocher T.D."/>
            <person name="Miska E.A."/>
            <person name="Lander E.S."/>
            <person name="Venkatesh B."/>
            <person name="Fernald R.D."/>
            <person name="Meyer A."/>
            <person name="Ponting C.P."/>
            <person name="Streelman J.T."/>
            <person name="Lindblad-Toh K."/>
            <person name="Seehausen O."/>
            <person name="Di Palma F."/>
        </authorList>
    </citation>
    <scope>NUCLEOTIDE SEQUENCE</scope>
</reference>
<evidence type="ECO:0000256" key="3">
    <source>
        <dbReference type="SAM" id="MobiDB-lite"/>
    </source>
</evidence>
<feature type="domain" description="Golgin subfamily A conserved" evidence="4">
    <location>
        <begin position="719"/>
        <end position="839"/>
    </location>
</feature>
<dbReference type="GeneTree" id="ENSGT00530000062932"/>
<feature type="compositionally biased region" description="Polar residues" evidence="3">
    <location>
        <begin position="668"/>
        <end position="680"/>
    </location>
</feature>
<feature type="compositionally biased region" description="Polar residues" evidence="3">
    <location>
        <begin position="46"/>
        <end position="58"/>
    </location>
</feature>
<feature type="coiled-coil region" evidence="2">
    <location>
        <begin position="626"/>
        <end position="653"/>
    </location>
</feature>
<evidence type="ECO:0000313" key="5">
    <source>
        <dbReference type="Ensembl" id="ENSMZEP00005026010.1"/>
    </source>
</evidence>
<feature type="coiled-coil region" evidence="2">
    <location>
        <begin position="730"/>
        <end position="771"/>
    </location>
</feature>
<dbReference type="GO" id="GO:0001966">
    <property type="term" value="P:thigmotaxis"/>
    <property type="evidence" value="ECO:0007669"/>
    <property type="project" value="Ensembl"/>
</dbReference>
<feature type="domain" description="Golgin subfamily A conserved" evidence="4">
    <location>
        <begin position="333"/>
        <end position="699"/>
    </location>
</feature>
<feature type="coiled-coil region" evidence="2">
    <location>
        <begin position="800"/>
        <end position="827"/>
    </location>
</feature>
<dbReference type="PANTHER" id="PTHR10881:SF46">
    <property type="entry name" value="GOLGIN SUBFAMILY A MEMBER 2"/>
    <property type="match status" value="1"/>
</dbReference>
<dbReference type="GO" id="GO:0007030">
    <property type="term" value="P:Golgi organization"/>
    <property type="evidence" value="ECO:0007669"/>
    <property type="project" value="TreeGrafter"/>
</dbReference>
<dbReference type="InterPro" id="IPR043937">
    <property type="entry name" value="GOLGA_C"/>
</dbReference>
<name>A0A3P9CUG0_9CICH</name>
<dbReference type="Ensembl" id="ENSMZET00005026849.1">
    <property type="protein sequence ID" value="ENSMZEP00005026010.1"/>
    <property type="gene ID" value="ENSMZEG00005019354.1"/>
</dbReference>
<dbReference type="GO" id="GO:0005801">
    <property type="term" value="C:cis-Golgi network"/>
    <property type="evidence" value="ECO:0007669"/>
    <property type="project" value="InterPro"/>
</dbReference>
<feature type="region of interest" description="Disordered" evidence="3">
    <location>
        <begin position="19"/>
        <end position="58"/>
    </location>
</feature>
<dbReference type="GO" id="GO:0032580">
    <property type="term" value="C:Golgi cisterna membrane"/>
    <property type="evidence" value="ECO:0007669"/>
    <property type="project" value="TreeGrafter"/>
</dbReference>
<proteinExistence type="predicted"/>
<feature type="region of interest" description="Disordered" evidence="3">
    <location>
        <begin position="404"/>
        <end position="423"/>
    </location>
</feature>